<evidence type="ECO:0000313" key="2">
    <source>
        <dbReference type="Proteomes" id="UP000187323"/>
    </source>
</evidence>
<comment type="caution">
    <text evidence="1">The sequence shown here is derived from an EMBL/GenBank/DDBJ whole genome shotgun (WGS) entry which is preliminary data.</text>
</comment>
<name>A0AB36JB89_9BACL</name>
<protein>
    <submittedName>
        <fullName evidence="1">Uncharacterized protein</fullName>
    </submittedName>
</protein>
<gene>
    <name evidence="1" type="ORF">BSK47_20860</name>
</gene>
<organism evidence="1 2">
    <name type="scientific">Paenibacillus odorifer</name>
    <dbReference type="NCBI Taxonomy" id="189426"/>
    <lineage>
        <taxon>Bacteria</taxon>
        <taxon>Bacillati</taxon>
        <taxon>Bacillota</taxon>
        <taxon>Bacilli</taxon>
        <taxon>Bacillales</taxon>
        <taxon>Paenibacillaceae</taxon>
        <taxon>Paenibacillus</taxon>
    </lineage>
</organism>
<reference evidence="1 2" key="1">
    <citation type="submission" date="2016-10" db="EMBL/GenBank/DDBJ databases">
        <title>Paenibacillus species isolates.</title>
        <authorList>
            <person name="Beno S.M."/>
        </authorList>
    </citation>
    <scope>NUCLEOTIDE SEQUENCE [LARGE SCALE GENOMIC DNA]</scope>
    <source>
        <strain evidence="1 2">FSL H7-0918</strain>
    </source>
</reference>
<sequence>MGLGCNPCIGTVKFRAGIVNISVLIGGRKAGRKEEVGLGWVGLGWVGLGSVEMCYAGLD</sequence>
<dbReference type="AlphaFoldDB" id="A0AB36JB89"/>
<dbReference type="Proteomes" id="UP000187323">
    <property type="component" value="Unassembled WGS sequence"/>
</dbReference>
<evidence type="ECO:0000313" key="1">
    <source>
        <dbReference type="EMBL" id="OME16049.1"/>
    </source>
</evidence>
<dbReference type="EMBL" id="MPTO01000020">
    <property type="protein sequence ID" value="OME16049.1"/>
    <property type="molecule type" value="Genomic_DNA"/>
</dbReference>
<accession>A0AB36JB89</accession>
<proteinExistence type="predicted"/>